<evidence type="ECO:0000256" key="4">
    <source>
        <dbReference type="ARBA" id="ARBA00022807"/>
    </source>
</evidence>
<dbReference type="PRINTS" id="PR00704">
    <property type="entry name" value="CALPAIN"/>
</dbReference>
<keyword evidence="11" id="KW-1185">Reference proteome</keyword>
<keyword evidence="8" id="KW-0812">Transmembrane</keyword>
<evidence type="ECO:0000259" key="9">
    <source>
        <dbReference type="PROSITE" id="PS50203"/>
    </source>
</evidence>
<feature type="compositionally biased region" description="Polar residues" evidence="7">
    <location>
        <begin position="304"/>
        <end position="327"/>
    </location>
</feature>
<evidence type="ECO:0000313" key="10">
    <source>
        <dbReference type="EMBL" id="PBK88485.1"/>
    </source>
</evidence>
<evidence type="ECO:0000256" key="3">
    <source>
        <dbReference type="ARBA" id="ARBA00022801"/>
    </source>
</evidence>
<evidence type="ECO:0000256" key="6">
    <source>
        <dbReference type="PROSITE-ProRule" id="PRU00239"/>
    </source>
</evidence>
<keyword evidence="8" id="KW-1133">Transmembrane helix</keyword>
<gene>
    <name evidence="10" type="ORF">ARMGADRAFT_1065478</name>
</gene>
<dbReference type="Pfam" id="PF04212">
    <property type="entry name" value="MIT"/>
    <property type="match status" value="1"/>
</dbReference>
<dbReference type="InterPro" id="IPR007330">
    <property type="entry name" value="MIT_dom"/>
</dbReference>
<evidence type="ECO:0000256" key="8">
    <source>
        <dbReference type="SAM" id="Phobius"/>
    </source>
</evidence>
<dbReference type="EMBL" id="KZ293672">
    <property type="protein sequence ID" value="PBK88485.1"/>
    <property type="molecule type" value="Genomic_DNA"/>
</dbReference>
<feature type="region of interest" description="Disordered" evidence="7">
    <location>
        <begin position="302"/>
        <end position="327"/>
    </location>
</feature>
<proteinExistence type="inferred from homology"/>
<feature type="active site" evidence="5">
    <location>
        <position position="589"/>
    </location>
</feature>
<dbReference type="InterPro" id="IPR036181">
    <property type="entry name" value="MIT_dom_sf"/>
</dbReference>
<dbReference type="InterPro" id="IPR001300">
    <property type="entry name" value="Peptidase_C2_calpain_cat"/>
</dbReference>
<keyword evidence="8" id="KW-0472">Membrane</keyword>
<dbReference type="Gene3D" id="1.20.58.80">
    <property type="entry name" value="Phosphotransferase system, lactose/cellobiose-type IIA subunit"/>
    <property type="match status" value="1"/>
</dbReference>
<evidence type="ECO:0000313" key="11">
    <source>
        <dbReference type="Proteomes" id="UP000217790"/>
    </source>
</evidence>
<dbReference type="Proteomes" id="UP000217790">
    <property type="component" value="Unassembled WGS sequence"/>
</dbReference>
<dbReference type="InterPro" id="IPR038765">
    <property type="entry name" value="Papain-like_cys_pep_sf"/>
</dbReference>
<dbReference type="OMA" id="DSLFLNW"/>
<dbReference type="STRING" id="47427.A0A2H3CZR7"/>
<feature type="region of interest" description="Disordered" evidence="7">
    <location>
        <begin position="112"/>
        <end position="164"/>
    </location>
</feature>
<dbReference type="InParanoid" id="A0A2H3CZR7"/>
<feature type="transmembrane region" description="Helical" evidence="8">
    <location>
        <begin position="82"/>
        <end position="105"/>
    </location>
</feature>
<comment type="caution">
    <text evidence="6">Lacks conserved residue(s) required for the propagation of feature annotation.</text>
</comment>
<feature type="domain" description="Calpain catalytic" evidence="9">
    <location>
        <begin position="357"/>
        <end position="675"/>
    </location>
</feature>
<dbReference type="PANTHER" id="PTHR46143">
    <property type="entry name" value="CALPAIN-7"/>
    <property type="match status" value="1"/>
</dbReference>
<evidence type="ECO:0000256" key="5">
    <source>
        <dbReference type="PIRSR" id="PIRSR622684-1"/>
    </source>
</evidence>
<feature type="compositionally biased region" description="Basic and acidic residues" evidence="7">
    <location>
        <begin position="128"/>
        <end position="153"/>
    </location>
</feature>
<reference evidence="11" key="1">
    <citation type="journal article" date="2017" name="Nat. Ecol. Evol.">
        <title>Genome expansion and lineage-specific genetic innovations in the forest pathogenic fungi Armillaria.</title>
        <authorList>
            <person name="Sipos G."/>
            <person name="Prasanna A.N."/>
            <person name="Walter M.C."/>
            <person name="O'Connor E."/>
            <person name="Balint B."/>
            <person name="Krizsan K."/>
            <person name="Kiss B."/>
            <person name="Hess J."/>
            <person name="Varga T."/>
            <person name="Slot J."/>
            <person name="Riley R."/>
            <person name="Boka B."/>
            <person name="Rigling D."/>
            <person name="Barry K."/>
            <person name="Lee J."/>
            <person name="Mihaltcheva S."/>
            <person name="LaButti K."/>
            <person name="Lipzen A."/>
            <person name="Waldron R."/>
            <person name="Moloney N.M."/>
            <person name="Sperisen C."/>
            <person name="Kredics L."/>
            <person name="Vagvoelgyi C."/>
            <person name="Patrignani A."/>
            <person name="Fitzpatrick D."/>
            <person name="Nagy I."/>
            <person name="Doyle S."/>
            <person name="Anderson J.B."/>
            <person name="Grigoriev I.V."/>
            <person name="Gueldener U."/>
            <person name="Muensterkoetter M."/>
            <person name="Nagy L.G."/>
        </authorList>
    </citation>
    <scope>NUCLEOTIDE SEQUENCE [LARGE SCALE GENOMIC DNA]</scope>
    <source>
        <strain evidence="11">Ar21-2</strain>
    </source>
</reference>
<evidence type="ECO:0000256" key="1">
    <source>
        <dbReference type="ARBA" id="ARBA00010193"/>
    </source>
</evidence>
<feature type="region of interest" description="Disordered" evidence="7">
    <location>
        <begin position="1071"/>
        <end position="1092"/>
    </location>
</feature>
<sequence>MIILEEDECTPLEGDSMTPVSPTSPSQLFLPDSPPSYNEAVVCNPFSRHPSYDAIPVPESLNLESLDQASDTRRRRRNKHRVHMMLLLLALIVCIVFWLTFAIFFEPGGLARKGGRKHRGPPPEEEENSRGPPDEDSRRSDGRPPEEVNEGPHGDGPPPPPDDVIPRFCIYLRDEYELIEDSNLVALEQDLLGENVATERPALSTKGSVRSVRSAMVTGKLPGLLPCCQLMQKSPQSEEAENTYSKAAKAELGKKYDIAFRLYIKAAEIFLHLSRSNDAREQERSKWKTSASKALERAEKIKAFTQQKATSPSSSQSTGTENRSNMTLTPVGVDHFSEREQYYVLQKGSVVNRLKFPLWNEEDPGSKSTLLYEDPDGQPSLSPEQVELSTVWRRPDAEFLSLSSDQSALPIRPQDIVQQVVTDCSVCASLSVSLEHSRRFPLRSSSCLCYSSKTGRCDVKVLLNGASRRVFIDDKLPYHPSLSSLMCMTCRVQEGSDSPRSVIWPSLIEKAYMKLMGGYDFRGSNSCIDLHVFGGWIPEQLDIQSSNFEREKTWSKLLEGFTRGDCVLTLGTGARPGIRWDSVDILSSHSYAVIDVEENDKERVLAVLDPWISPDDDKQETKTLRIPWSDALVVFDGIYLSWDPQGWKNSLTFHGRWKKKECDNDSIVKDDEIWVLLTRHLSTSRETSEFIALQVETDDDNIKGVYTNSTHVLVKSRISKHQPSGTLVILASYDGKSQDVGFTLTVYARSAVTISWDTNVPIPPFTTEIDSSFTQKNAGGNSTFPTYMVNPQYHLQIHPMAHIRSKSKVDLTMHTAKDLPVNITVVWSQGHRVFELAEKDVVSSSGAYSYGLARLSQQLEAGDYDVILSALEPHKTGSYLLKVESTSRFDLTPIPQEGVGMYSRVIRGAWDVDTAVGGPSFKQYAHNPIYEVDCPSAAQMNEFTESDCSSFVPHPVLRLTSLYPADPSEYTASHLATSGAYDDAISGVVTPQISLNRGKYWIIPSTFNPGIEAAFQLIVYSSVSGVEVELRSNIRVDLTATMERFGTAEIPGASMSLKKYAAMPASNKNVHNHRSKIQIQQPDHFPVRHLEH</sequence>
<dbReference type="Pfam" id="PF00648">
    <property type="entry name" value="Peptidase_C2"/>
    <property type="match status" value="1"/>
</dbReference>
<keyword evidence="3" id="KW-0378">Hydrolase</keyword>
<keyword evidence="4" id="KW-0788">Thiol protease</keyword>
<dbReference type="SMART" id="SM00720">
    <property type="entry name" value="calpain_III"/>
    <property type="match status" value="1"/>
</dbReference>
<dbReference type="OrthoDB" id="167576at2759"/>
<feature type="active site" evidence="5">
    <location>
        <position position="424"/>
    </location>
</feature>
<name>A0A2H3CZR7_ARMGA</name>
<keyword evidence="2" id="KW-0645">Protease</keyword>
<dbReference type="PROSITE" id="PS50203">
    <property type="entry name" value="CALPAIN_CAT"/>
    <property type="match status" value="1"/>
</dbReference>
<dbReference type="SMART" id="SM00230">
    <property type="entry name" value="CysPc"/>
    <property type="match status" value="1"/>
</dbReference>
<dbReference type="SUPFAM" id="SSF49758">
    <property type="entry name" value="Calpain large subunit, middle domain (domain III)"/>
    <property type="match status" value="3"/>
</dbReference>
<evidence type="ECO:0000256" key="2">
    <source>
        <dbReference type="ARBA" id="ARBA00022670"/>
    </source>
</evidence>
<dbReference type="Gene3D" id="2.60.120.380">
    <property type="match status" value="2"/>
</dbReference>
<dbReference type="SUPFAM" id="SSF116846">
    <property type="entry name" value="MIT domain"/>
    <property type="match status" value="1"/>
</dbReference>
<dbReference type="SUPFAM" id="SSF54001">
    <property type="entry name" value="Cysteine proteinases"/>
    <property type="match status" value="1"/>
</dbReference>
<dbReference type="InterPro" id="IPR036213">
    <property type="entry name" value="Calpain_III_sf"/>
</dbReference>
<dbReference type="GO" id="GO:0006508">
    <property type="term" value="P:proteolysis"/>
    <property type="evidence" value="ECO:0007669"/>
    <property type="project" value="UniProtKB-KW"/>
</dbReference>
<dbReference type="InterPro" id="IPR022683">
    <property type="entry name" value="Calpain_III"/>
</dbReference>
<dbReference type="GO" id="GO:0004198">
    <property type="term" value="F:calcium-dependent cysteine-type endopeptidase activity"/>
    <property type="evidence" value="ECO:0007669"/>
    <property type="project" value="InterPro"/>
</dbReference>
<dbReference type="PANTHER" id="PTHR46143:SF1">
    <property type="entry name" value="CALPAIN-7"/>
    <property type="match status" value="1"/>
</dbReference>
<evidence type="ECO:0000256" key="7">
    <source>
        <dbReference type="SAM" id="MobiDB-lite"/>
    </source>
</evidence>
<dbReference type="InterPro" id="IPR022684">
    <property type="entry name" value="Calpain_cysteine_protease"/>
</dbReference>
<dbReference type="AlphaFoldDB" id="A0A2H3CZR7"/>
<organism evidence="10 11">
    <name type="scientific">Armillaria gallica</name>
    <name type="common">Bulbous honey fungus</name>
    <name type="synonym">Armillaria bulbosa</name>
    <dbReference type="NCBI Taxonomy" id="47427"/>
    <lineage>
        <taxon>Eukaryota</taxon>
        <taxon>Fungi</taxon>
        <taxon>Dikarya</taxon>
        <taxon>Basidiomycota</taxon>
        <taxon>Agaricomycotina</taxon>
        <taxon>Agaricomycetes</taxon>
        <taxon>Agaricomycetidae</taxon>
        <taxon>Agaricales</taxon>
        <taxon>Marasmiineae</taxon>
        <taxon>Physalacriaceae</taxon>
        <taxon>Armillaria</taxon>
    </lineage>
</organism>
<comment type="similarity">
    <text evidence="1">Belongs to the peptidase C2 family. PalB/RIM13 subfamily.</text>
</comment>
<dbReference type="InterPro" id="IPR051297">
    <property type="entry name" value="PalB/RIM13"/>
</dbReference>
<protein>
    <recommendedName>
        <fullName evidence="9">Calpain catalytic domain-containing protein</fullName>
    </recommendedName>
</protein>
<accession>A0A2H3CZR7</accession>